<evidence type="ECO:0000313" key="3">
    <source>
        <dbReference type="Proteomes" id="UP000824219"/>
    </source>
</evidence>
<dbReference type="Proteomes" id="UP000824219">
    <property type="component" value="Linkage Group LG08"/>
</dbReference>
<name>A0A9D3NUB3_9TELE</name>
<gene>
    <name evidence="2" type="ORF">KOW79_007705</name>
</gene>
<comment type="caution">
    <text evidence="2">The sequence shown here is derived from an EMBL/GenBank/DDBJ whole genome shotgun (WGS) entry which is preliminary data.</text>
</comment>
<reference evidence="2 3" key="1">
    <citation type="submission" date="2021-06" db="EMBL/GenBank/DDBJ databases">
        <title>Chromosome-level genome assembly of the red-tail catfish (Hemibagrus wyckioides).</title>
        <authorList>
            <person name="Shao F."/>
        </authorList>
    </citation>
    <scope>NUCLEOTIDE SEQUENCE [LARGE SCALE GENOMIC DNA]</scope>
    <source>
        <strain evidence="2">EC202008001</strain>
        <tissue evidence="2">Blood</tissue>
    </source>
</reference>
<proteinExistence type="predicted"/>
<keyword evidence="3" id="KW-1185">Reference proteome</keyword>
<sequence>MWSPQGLPGDGQEEEPPNATTDTNRIRCLRMKLPIHFKTFLKADSGSLADGNGPFLEAVAPPTAVFLCS</sequence>
<feature type="region of interest" description="Disordered" evidence="1">
    <location>
        <begin position="1"/>
        <end position="25"/>
    </location>
</feature>
<protein>
    <submittedName>
        <fullName evidence="2">Uncharacterized protein</fullName>
    </submittedName>
</protein>
<accession>A0A9D3NUB3</accession>
<evidence type="ECO:0000256" key="1">
    <source>
        <dbReference type="SAM" id="MobiDB-lite"/>
    </source>
</evidence>
<dbReference type="AlphaFoldDB" id="A0A9D3NUB3"/>
<dbReference type="EMBL" id="JAHKSW010000008">
    <property type="protein sequence ID" value="KAG7329531.1"/>
    <property type="molecule type" value="Genomic_DNA"/>
</dbReference>
<evidence type="ECO:0000313" key="2">
    <source>
        <dbReference type="EMBL" id="KAG7329531.1"/>
    </source>
</evidence>
<organism evidence="2 3">
    <name type="scientific">Hemibagrus wyckioides</name>
    <dbReference type="NCBI Taxonomy" id="337641"/>
    <lineage>
        <taxon>Eukaryota</taxon>
        <taxon>Metazoa</taxon>
        <taxon>Chordata</taxon>
        <taxon>Craniata</taxon>
        <taxon>Vertebrata</taxon>
        <taxon>Euteleostomi</taxon>
        <taxon>Actinopterygii</taxon>
        <taxon>Neopterygii</taxon>
        <taxon>Teleostei</taxon>
        <taxon>Ostariophysi</taxon>
        <taxon>Siluriformes</taxon>
        <taxon>Bagridae</taxon>
        <taxon>Hemibagrus</taxon>
    </lineage>
</organism>